<comment type="caution">
    <text evidence="1">The sequence shown here is derived from an EMBL/GenBank/DDBJ whole genome shotgun (WGS) entry which is preliminary data.</text>
</comment>
<evidence type="ECO:0000313" key="2">
    <source>
        <dbReference type="Proteomes" id="UP000526083"/>
    </source>
</evidence>
<keyword evidence="1" id="KW-0238">DNA-binding</keyword>
<evidence type="ECO:0000313" key="1">
    <source>
        <dbReference type="EMBL" id="MBA8815469.1"/>
    </source>
</evidence>
<organism evidence="1 2">
    <name type="scientific">Microbacterium halimionae</name>
    <dbReference type="NCBI Taxonomy" id="1526413"/>
    <lineage>
        <taxon>Bacteria</taxon>
        <taxon>Bacillati</taxon>
        <taxon>Actinomycetota</taxon>
        <taxon>Actinomycetes</taxon>
        <taxon>Micrococcales</taxon>
        <taxon>Microbacteriaceae</taxon>
        <taxon>Microbacterium</taxon>
    </lineage>
</organism>
<dbReference type="InterPro" id="IPR038056">
    <property type="entry name" value="YjbR-like_sf"/>
</dbReference>
<dbReference type="RefSeq" id="WP_167048324.1">
    <property type="nucleotide sequence ID" value="NZ_JAAOZB010000002.1"/>
</dbReference>
<dbReference type="Gene3D" id="3.90.1150.30">
    <property type="match status" value="1"/>
</dbReference>
<gene>
    <name evidence="1" type="ORF">FHX48_000521</name>
</gene>
<protein>
    <submittedName>
        <fullName evidence="1">Putative DNA-binding protein (MmcQ/YjbR family)</fullName>
    </submittedName>
</protein>
<dbReference type="AlphaFoldDB" id="A0A7W3JM91"/>
<name>A0A7W3JM91_9MICO</name>
<dbReference type="SUPFAM" id="SSF142906">
    <property type="entry name" value="YjbR-like"/>
    <property type="match status" value="1"/>
</dbReference>
<dbReference type="GO" id="GO:0003677">
    <property type="term" value="F:DNA binding"/>
    <property type="evidence" value="ECO:0007669"/>
    <property type="project" value="UniProtKB-KW"/>
</dbReference>
<dbReference type="PANTHER" id="PTHR35145">
    <property type="entry name" value="CYTOPLASMIC PROTEIN-RELATED"/>
    <property type="match status" value="1"/>
</dbReference>
<dbReference type="EMBL" id="JACGWY010000001">
    <property type="protein sequence ID" value="MBA8815469.1"/>
    <property type="molecule type" value="Genomic_DNA"/>
</dbReference>
<dbReference type="PANTHER" id="PTHR35145:SF1">
    <property type="entry name" value="CYTOPLASMIC PROTEIN"/>
    <property type="match status" value="1"/>
</dbReference>
<keyword evidence="2" id="KW-1185">Reference proteome</keyword>
<proteinExistence type="predicted"/>
<sequence>MESIRDRAREVCLELPQAVEEYPFGEETAVFKVRGKMFAAIRMNQSPTAITLKAAPPHCEALVHEYAEITPGYHMNKRHWVTIQLIDSVPALLVEDLIANSYDRVLDTLPKTKGAPQQPDAF</sequence>
<accession>A0A7W3JM91</accession>
<dbReference type="InterPro" id="IPR007351">
    <property type="entry name" value="YjbR"/>
</dbReference>
<dbReference type="InterPro" id="IPR058532">
    <property type="entry name" value="YjbR/MT2646/Rv2570-like"/>
</dbReference>
<reference evidence="1 2" key="1">
    <citation type="submission" date="2020-07" db="EMBL/GenBank/DDBJ databases">
        <title>Sequencing the genomes of 1000 actinobacteria strains.</title>
        <authorList>
            <person name="Klenk H.-P."/>
        </authorList>
    </citation>
    <scope>NUCLEOTIDE SEQUENCE [LARGE SCALE GENOMIC DNA]</scope>
    <source>
        <strain evidence="1 2">DSM 27576</strain>
    </source>
</reference>
<dbReference type="Pfam" id="PF04237">
    <property type="entry name" value="YjbR"/>
    <property type="match status" value="1"/>
</dbReference>
<dbReference type="Proteomes" id="UP000526083">
    <property type="component" value="Unassembled WGS sequence"/>
</dbReference>